<comment type="caution">
    <text evidence="3">The sequence shown here is derived from an EMBL/GenBank/DDBJ whole genome shotgun (WGS) entry which is preliminary data.</text>
</comment>
<evidence type="ECO:0000313" key="4">
    <source>
        <dbReference type="Proteomes" id="UP000218767"/>
    </source>
</evidence>
<keyword evidence="1" id="KW-0732">Signal</keyword>
<dbReference type="SUPFAM" id="SSF54106">
    <property type="entry name" value="LysM domain"/>
    <property type="match status" value="1"/>
</dbReference>
<dbReference type="InterPro" id="IPR018392">
    <property type="entry name" value="LysM"/>
</dbReference>
<feature type="chain" id="PRO_5012359335" description="LysM domain-containing protein" evidence="1">
    <location>
        <begin position="29"/>
        <end position="378"/>
    </location>
</feature>
<dbReference type="Proteomes" id="UP000218767">
    <property type="component" value="Unassembled WGS sequence"/>
</dbReference>
<dbReference type="InterPro" id="IPR036779">
    <property type="entry name" value="LysM_dom_sf"/>
</dbReference>
<accession>A0A2A4WXH2</accession>
<dbReference type="EMBL" id="NVUL01000095">
    <property type="protein sequence ID" value="PCI74731.1"/>
    <property type="molecule type" value="Genomic_DNA"/>
</dbReference>
<evidence type="ECO:0000313" key="3">
    <source>
        <dbReference type="EMBL" id="PCI74731.1"/>
    </source>
</evidence>
<evidence type="ECO:0000259" key="2">
    <source>
        <dbReference type="PROSITE" id="PS51782"/>
    </source>
</evidence>
<dbReference type="PANTHER" id="PTHR34700:SF4">
    <property type="entry name" value="PHAGE-LIKE ELEMENT PBSX PROTEIN XKDP"/>
    <property type="match status" value="1"/>
</dbReference>
<name>A0A2A4WXH2_9GAMM</name>
<dbReference type="PROSITE" id="PS51782">
    <property type="entry name" value="LYSM"/>
    <property type="match status" value="1"/>
</dbReference>
<dbReference type="AlphaFoldDB" id="A0A2A4WXH2"/>
<dbReference type="Gene3D" id="3.10.350.10">
    <property type="entry name" value="LysM domain"/>
    <property type="match status" value="1"/>
</dbReference>
<sequence>MKNLGIRQLLLALAIGIASLSTLVSAYAQTSMLVNDYPTSYVVKEGDTLWEIAGQFLRDPERWPDIWQPDEYLDNPDLIYPGDTLKISILGGTPRIFVQRGDREVETVSPEIRVEALQSAIPAIPLESIENSFTKNRIITAAEFEAAPYIVSNIGDNLAISTGDEIFARGSFLIGTTSFEIYRLGRTYYGEGLRKKRAFGLLNTTEEEVLGVEIEYLGFASIIENIAPDMRKLLINNGTKEIQVGDRLLIREESRIDATIFPTEPSAGMSGEIVAFLGAETLASQLDTVVINLGSEDNLEVGNVLSIQKEGVRLTDEVERAKMPFRERIRTLFNQDRLTIPGNDVGTLLVYKTFDRLSYAVILTSTEPAELYNEVVSP</sequence>
<evidence type="ECO:0000256" key="1">
    <source>
        <dbReference type="SAM" id="SignalP"/>
    </source>
</evidence>
<dbReference type="PANTHER" id="PTHR34700">
    <property type="entry name" value="POTASSIUM BINDING PROTEIN KBP"/>
    <property type="match status" value="1"/>
</dbReference>
<organism evidence="3 4">
    <name type="scientific">SAR86 cluster bacterium</name>
    <dbReference type="NCBI Taxonomy" id="2030880"/>
    <lineage>
        <taxon>Bacteria</taxon>
        <taxon>Pseudomonadati</taxon>
        <taxon>Pseudomonadota</taxon>
        <taxon>Gammaproteobacteria</taxon>
        <taxon>SAR86 cluster</taxon>
    </lineage>
</organism>
<reference evidence="4" key="1">
    <citation type="submission" date="2017-08" db="EMBL/GenBank/DDBJ databases">
        <title>A dynamic microbial community with high functional redundancy inhabits the cold, oxic subseafloor aquifer.</title>
        <authorList>
            <person name="Tully B.J."/>
            <person name="Wheat C.G."/>
            <person name="Glazer B.T."/>
            <person name="Huber J.A."/>
        </authorList>
    </citation>
    <scope>NUCLEOTIDE SEQUENCE [LARGE SCALE GENOMIC DNA]</scope>
</reference>
<feature type="signal peptide" evidence="1">
    <location>
        <begin position="1"/>
        <end position="28"/>
    </location>
</feature>
<dbReference type="CDD" id="cd00118">
    <property type="entry name" value="LysM"/>
    <property type="match status" value="1"/>
</dbReference>
<proteinExistence type="predicted"/>
<feature type="domain" description="LysM" evidence="2">
    <location>
        <begin position="39"/>
        <end position="87"/>
    </location>
</feature>
<protein>
    <recommendedName>
        <fullName evidence="2">LysM domain-containing protein</fullName>
    </recommendedName>
</protein>
<dbReference type="InterPro" id="IPR052196">
    <property type="entry name" value="Bact_Kbp"/>
</dbReference>
<dbReference type="Pfam" id="PF01476">
    <property type="entry name" value="LysM"/>
    <property type="match status" value="1"/>
</dbReference>
<gene>
    <name evidence="3" type="ORF">COB20_14630</name>
</gene>